<dbReference type="AlphaFoldDB" id="A0A075HVG5"/>
<accession>A0A075HVG5</accession>
<name>A0A075HVG5_9ARCH</name>
<reference evidence="1" key="1">
    <citation type="journal article" date="2014" name="Genome Biol. Evol.">
        <title>Pangenome evidence for extensive interdomain horizontal transfer affecting lineage core and shell genes in uncultured planktonic thaumarchaeota and euryarchaeota.</title>
        <authorList>
            <person name="Deschamps P."/>
            <person name="Zivanovic Y."/>
            <person name="Moreira D."/>
            <person name="Rodriguez-Valera F."/>
            <person name="Lopez-Garcia P."/>
        </authorList>
    </citation>
    <scope>NUCLEOTIDE SEQUENCE</scope>
</reference>
<proteinExistence type="predicted"/>
<dbReference type="EMBL" id="KF901142">
    <property type="protein sequence ID" value="AIF19585.1"/>
    <property type="molecule type" value="Genomic_DNA"/>
</dbReference>
<protein>
    <submittedName>
        <fullName evidence="1">Uncharacterized protein</fullName>
    </submittedName>
</protein>
<evidence type="ECO:0000313" key="1">
    <source>
        <dbReference type="EMBL" id="AIF19585.1"/>
    </source>
</evidence>
<sequence>MNNNNFPLQQKIDLNDQIISSLKEFFGTSLSDFLKVYRDIENTKDEKLGNILKRQDMIYKKIHELMEASLSSSANSKDDSLSKLTEISQRQQRFISSIKQFFSSNSKFMAAYRKKSPELYSQMETLLDEQEVIFQKLNDFA</sequence>
<organism evidence="1">
    <name type="scientific">uncultured marine thaumarchaeote KM3_87_C05</name>
    <dbReference type="NCBI Taxonomy" id="1456326"/>
    <lineage>
        <taxon>Archaea</taxon>
        <taxon>Nitrososphaerota</taxon>
        <taxon>environmental samples</taxon>
    </lineage>
</organism>